<dbReference type="EMBL" id="BQKI01000074">
    <property type="protein sequence ID" value="GJN18943.1"/>
    <property type="molecule type" value="Genomic_DNA"/>
</dbReference>
<sequence>MHYNTEEKNKVEYKLVRAVTSCGIVDDRAFVVVNFIAKGDQENSEEELFFAELCADGYMAYATNCVISLKGVESVGRLRGMRYDYFDFSVKGLRIDAKHCYACSPRVKHPKRMVCYMRVVMLPVAITILDD</sequence>
<evidence type="ECO:0000259" key="1">
    <source>
        <dbReference type="Pfam" id="PF12274"/>
    </source>
</evidence>
<dbReference type="InterPro" id="IPR022059">
    <property type="entry name" value="DUF3615"/>
</dbReference>
<keyword evidence="3" id="KW-1185">Reference proteome</keyword>
<gene>
    <name evidence="2" type="primary">gb06159</name>
    <name evidence="2" type="ORF">PR202_gb06159</name>
</gene>
<name>A0AAV5E6D6_ELECO</name>
<feature type="domain" description="DUF3615" evidence="1">
    <location>
        <begin position="2"/>
        <end position="110"/>
    </location>
</feature>
<accession>A0AAV5E6D6</accession>
<dbReference type="Proteomes" id="UP001054889">
    <property type="component" value="Unassembled WGS sequence"/>
</dbReference>
<reference evidence="2" key="2">
    <citation type="submission" date="2021-12" db="EMBL/GenBank/DDBJ databases">
        <title>Resequencing data analysis of finger millet.</title>
        <authorList>
            <person name="Hatakeyama M."/>
            <person name="Aluri S."/>
            <person name="Balachadran M.T."/>
            <person name="Sivarajan S.R."/>
            <person name="Poveda L."/>
            <person name="Shimizu-Inatsugi R."/>
            <person name="Schlapbach R."/>
            <person name="Sreeman S.M."/>
            <person name="Shimizu K.K."/>
        </authorList>
    </citation>
    <scope>NUCLEOTIDE SEQUENCE</scope>
</reference>
<evidence type="ECO:0000313" key="3">
    <source>
        <dbReference type="Proteomes" id="UP001054889"/>
    </source>
</evidence>
<dbReference type="PANTHER" id="PTHR34710">
    <property type="entry name" value="OS03G0834100 PROTEIN"/>
    <property type="match status" value="1"/>
</dbReference>
<proteinExistence type="predicted"/>
<dbReference type="PANTHER" id="PTHR34710:SF20">
    <property type="entry name" value="OS10G0550200 PROTEIN"/>
    <property type="match status" value="1"/>
</dbReference>
<protein>
    <recommendedName>
        <fullName evidence="1">DUF3615 domain-containing protein</fullName>
    </recommendedName>
</protein>
<comment type="caution">
    <text evidence="2">The sequence shown here is derived from an EMBL/GenBank/DDBJ whole genome shotgun (WGS) entry which is preliminary data.</text>
</comment>
<dbReference type="AlphaFoldDB" id="A0AAV5E6D6"/>
<evidence type="ECO:0000313" key="2">
    <source>
        <dbReference type="EMBL" id="GJN18943.1"/>
    </source>
</evidence>
<organism evidence="2 3">
    <name type="scientific">Eleusine coracana subsp. coracana</name>
    <dbReference type="NCBI Taxonomy" id="191504"/>
    <lineage>
        <taxon>Eukaryota</taxon>
        <taxon>Viridiplantae</taxon>
        <taxon>Streptophyta</taxon>
        <taxon>Embryophyta</taxon>
        <taxon>Tracheophyta</taxon>
        <taxon>Spermatophyta</taxon>
        <taxon>Magnoliopsida</taxon>
        <taxon>Liliopsida</taxon>
        <taxon>Poales</taxon>
        <taxon>Poaceae</taxon>
        <taxon>PACMAD clade</taxon>
        <taxon>Chloridoideae</taxon>
        <taxon>Cynodonteae</taxon>
        <taxon>Eleusininae</taxon>
        <taxon>Eleusine</taxon>
    </lineage>
</organism>
<reference evidence="2" key="1">
    <citation type="journal article" date="2018" name="DNA Res.">
        <title>Multiple hybrid de novo genome assembly of finger millet, an orphan allotetraploid crop.</title>
        <authorList>
            <person name="Hatakeyama M."/>
            <person name="Aluri S."/>
            <person name="Balachadran M.T."/>
            <person name="Sivarajan S.R."/>
            <person name="Patrignani A."/>
            <person name="Gruter S."/>
            <person name="Poveda L."/>
            <person name="Shimizu-Inatsugi R."/>
            <person name="Baeten J."/>
            <person name="Francoijs K.J."/>
            <person name="Nataraja K.N."/>
            <person name="Reddy Y.A.N."/>
            <person name="Phadnis S."/>
            <person name="Ravikumar R.L."/>
            <person name="Schlapbach R."/>
            <person name="Sreeman S.M."/>
            <person name="Shimizu K.K."/>
        </authorList>
    </citation>
    <scope>NUCLEOTIDE SEQUENCE</scope>
</reference>
<dbReference type="Pfam" id="PF12274">
    <property type="entry name" value="DUF3615"/>
    <property type="match status" value="1"/>
</dbReference>